<sequence>MGACFPMALPSHQMGLVVLMDETLNINHQLGERLPTYVRRWIFAPANEVVRSLFLHVTVVQDTLHVKALTAVRVHQQLWWRWEDHFGLVCRKRNRRQIVLVEISMNCVIGSIKRGRIDSLRRLRYSCTASISRMTDRSSRSRTWRTSGRVRPFVTMWRKLVARWRQFRLRLRI</sequence>
<reference evidence="2" key="1">
    <citation type="journal article" date="2010" name="Science">
        <title>Signatures of adaptation to obligate biotrophy in the Hyaloperonospora arabidopsidis genome.</title>
        <authorList>
            <person name="Baxter L."/>
            <person name="Tripathy S."/>
            <person name="Ishaque N."/>
            <person name="Boot N."/>
            <person name="Cabral A."/>
            <person name="Kemen E."/>
            <person name="Thines M."/>
            <person name="Ah-Fong A."/>
            <person name="Anderson R."/>
            <person name="Badejoko W."/>
            <person name="Bittner-Eddy P."/>
            <person name="Boore J.L."/>
            <person name="Chibucos M.C."/>
            <person name="Coates M."/>
            <person name="Dehal P."/>
            <person name="Delehaunty K."/>
            <person name="Dong S."/>
            <person name="Downton P."/>
            <person name="Dumas B."/>
            <person name="Fabro G."/>
            <person name="Fronick C."/>
            <person name="Fuerstenberg S.I."/>
            <person name="Fulton L."/>
            <person name="Gaulin E."/>
            <person name="Govers F."/>
            <person name="Hughes L."/>
            <person name="Humphray S."/>
            <person name="Jiang R.H."/>
            <person name="Judelson H."/>
            <person name="Kamoun S."/>
            <person name="Kyung K."/>
            <person name="Meijer H."/>
            <person name="Minx P."/>
            <person name="Morris P."/>
            <person name="Nelson J."/>
            <person name="Phuntumart V."/>
            <person name="Qutob D."/>
            <person name="Rehmany A."/>
            <person name="Rougon-Cardoso A."/>
            <person name="Ryden P."/>
            <person name="Torto-Alalibo T."/>
            <person name="Studholme D."/>
            <person name="Wang Y."/>
            <person name="Win J."/>
            <person name="Wood J."/>
            <person name="Clifton S.W."/>
            <person name="Rogers J."/>
            <person name="Van den Ackerveken G."/>
            <person name="Jones J.D."/>
            <person name="McDowell J.M."/>
            <person name="Beynon J."/>
            <person name="Tyler B.M."/>
        </authorList>
    </citation>
    <scope>NUCLEOTIDE SEQUENCE [LARGE SCALE GENOMIC DNA]</scope>
    <source>
        <strain evidence="2">Emoy2</strain>
    </source>
</reference>
<name>M4BTY1_HYAAE</name>
<reference evidence="1" key="2">
    <citation type="submission" date="2015-06" db="UniProtKB">
        <authorList>
            <consortium name="EnsemblProtists"/>
        </authorList>
    </citation>
    <scope>IDENTIFICATION</scope>
    <source>
        <strain evidence="1">Emoy2</strain>
    </source>
</reference>
<dbReference type="HOGENOM" id="CLU_114324_0_0_1"/>
<proteinExistence type="predicted"/>
<accession>M4BTY1</accession>
<organism evidence="1 2">
    <name type="scientific">Hyaloperonospora arabidopsidis (strain Emoy2)</name>
    <name type="common">Downy mildew agent</name>
    <name type="synonym">Peronospora arabidopsidis</name>
    <dbReference type="NCBI Taxonomy" id="559515"/>
    <lineage>
        <taxon>Eukaryota</taxon>
        <taxon>Sar</taxon>
        <taxon>Stramenopiles</taxon>
        <taxon>Oomycota</taxon>
        <taxon>Peronosporomycetes</taxon>
        <taxon>Peronosporales</taxon>
        <taxon>Peronosporaceae</taxon>
        <taxon>Hyaloperonospora</taxon>
    </lineage>
</organism>
<dbReference type="VEuPathDB" id="FungiDB:HpaG809918"/>
<dbReference type="EnsemblProtists" id="HpaT809918">
    <property type="protein sequence ID" value="HpaP809918"/>
    <property type="gene ID" value="HpaG809918"/>
</dbReference>
<evidence type="ECO:0000313" key="2">
    <source>
        <dbReference type="Proteomes" id="UP000011713"/>
    </source>
</evidence>
<keyword evidence="2" id="KW-1185">Reference proteome</keyword>
<dbReference type="EMBL" id="JH597888">
    <property type="status" value="NOT_ANNOTATED_CDS"/>
    <property type="molecule type" value="Genomic_DNA"/>
</dbReference>
<dbReference type="InParanoid" id="M4BTY1"/>
<dbReference type="Proteomes" id="UP000011713">
    <property type="component" value="Unassembled WGS sequence"/>
</dbReference>
<protein>
    <submittedName>
        <fullName evidence="1">Uncharacterized protein</fullName>
    </submittedName>
</protein>
<dbReference type="AlphaFoldDB" id="M4BTY1"/>
<evidence type="ECO:0000313" key="1">
    <source>
        <dbReference type="EnsemblProtists" id="HpaP809918"/>
    </source>
</evidence>